<gene>
    <name evidence="2" type="ORF">ABVV53_05270</name>
</gene>
<feature type="transmembrane region" description="Helical" evidence="1">
    <location>
        <begin position="160"/>
        <end position="178"/>
    </location>
</feature>
<name>A0ABV2CZ49_9SPHN</name>
<organism evidence="2 3">
    <name type="scientific">Novosphingobium kalidii</name>
    <dbReference type="NCBI Taxonomy" id="3230299"/>
    <lineage>
        <taxon>Bacteria</taxon>
        <taxon>Pseudomonadati</taxon>
        <taxon>Pseudomonadota</taxon>
        <taxon>Alphaproteobacteria</taxon>
        <taxon>Sphingomonadales</taxon>
        <taxon>Sphingomonadaceae</taxon>
        <taxon>Novosphingobium</taxon>
    </lineage>
</organism>
<dbReference type="Pfam" id="PF10002">
    <property type="entry name" value="DUF2243"/>
    <property type="match status" value="1"/>
</dbReference>
<keyword evidence="1" id="KW-1133">Transmembrane helix</keyword>
<keyword evidence="1" id="KW-0812">Transmembrane</keyword>
<proteinExistence type="predicted"/>
<evidence type="ECO:0000313" key="2">
    <source>
        <dbReference type="EMBL" id="MET1754872.1"/>
    </source>
</evidence>
<dbReference type="InterPro" id="IPR018719">
    <property type="entry name" value="DUF2243_membrane"/>
</dbReference>
<feature type="transmembrane region" description="Helical" evidence="1">
    <location>
        <begin position="55"/>
        <end position="75"/>
    </location>
</feature>
<feature type="transmembrane region" description="Helical" evidence="1">
    <location>
        <begin position="16"/>
        <end position="35"/>
    </location>
</feature>
<protein>
    <submittedName>
        <fullName evidence="2">DUF2243 domain-containing protein</fullName>
    </submittedName>
</protein>
<dbReference type="Proteomes" id="UP001548713">
    <property type="component" value="Unassembled WGS sequence"/>
</dbReference>
<comment type="caution">
    <text evidence="2">The sequence shown here is derived from an EMBL/GenBank/DDBJ whole genome shotgun (WGS) entry which is preliminary data.</text>
</comment>
<reference evidence="2 3" key="1">
    <citation type="submission" date="2024-07" db="EMBL/GenBank/DDBJ databases">
        <title>Novosphingobium kalidii RD2P27.</title>
        <authorList>
            <person name="Sun J.-Q."/>
        </authorList>
    </citation>
    <scope>NUCLEOTIDE SEQUENCE [LARGE SCALE GENOMIC DNA]</scope>
    <source>
        <strain evidence="2 3">RD2P27</strain>
    </source>
</reference>
<dbReference type="EMBL" id="JBEWLY010000008">
    <property type="protein sequence ID" value="MET1754872.1"/>
    <property type="molecule type" value="Genomic_DNA"/>
</dbReference>
<sequence>MSTAEQGYRRLSRSGYLLGFGVGGFFDGILLHQILQWHHLLSLVDGVGDIRNQVLFDGLFHALMYVIAGYGLTMLIRSRHSLGRPAVGRLILGNGLIGFGSWHVVDSVLSHWLLGIHRIRLDSPNPLFWDALWFALFGVLPIVLGALIKRRRSSGTGGGPAAAVAMTTLALVGGVWAARSATDARTAIAVFRPEMSDGQIFNAVGTSGGRVLWASRGVWAIEWQKPERASGLYGHGALLVSNSYLAAGCLAWASV</sequence>
<keyword evidence="1" id="KW-0472">Membrane</keyword>
<keyword evidence="3" id="KW-1185">Reference proteome</keyword>
<feature type="transmembrane region" description="Helical" evidence="1">
    <location>
        <begin position="131"/>
        <end position="148"/>
    </location>
</feature>
<evidence type="ECO:0000313" key="3">
    <source>
        <dbReference type="Proteomes" id="UP001548713"/>
    </source>
</evidence>
<evidence type="ECO:0000256" key="1">
    <source>
        <dbReference type="SAM" id="Phobius"/>
    </source>
</evidence>
<feature type="transmembrane region" description="Helical" evidence="1">
    <location>
        <begin position="87"/>
        <end position="105"/>
    </location>
</feature>
<accession>A0ABV2CZ49</accession>
<dbReference type="RefSeq" id="WP_353983325.1">
    <property type="nucleotide sequence ID" value="NZ_JBEWLY010000008.1"/>
</dbReference>